<evidence type="ECO:0000256" key="6">
    <source>
        <dbReference type="ARBA" id="ARBA00023136"/>
    </source>
</evidence>
<dbReference type="InterPro" id="IPR052192">
    <property type="entry name" value="Insect_Ionotropic_Sensory_Rcpt"/>
</dbReference>
<keyword evidence="6 9" id="KW-0472">Membrane</keyword>
<dbReference type="PANTHER" id="PTHR42643:SF30">
    <property type="entry name" value="IONOTROPIC RECEPTOR 40A-RELATED"/>
    <property type="match status" value="1"/>
</dbReference>
<dbReference type="GO" id="GO:0050906">
    <property type="term" value="P:detection of stimulus involved in sensory perception"/>
    <property type="evidence" value="ECO:0007669"/>
    <property type="project" value="UniProtKB-ARBA"/>
</dbReference>
<evidence type="ECO:0000256" key="9">
    <source>
        <dbReference type="SAM" id="Phobius"/>
    </source>
</evidence>
<dbReference type="Pfam" id="PF00060">
    <property type="entry name" value="Lig_chan"/>
    <property type="match status" value="1"/>
</dbReference>
<dbReference type="AlphaFoldDB" id="T1JJ33"/>
<feature type="domain" description="Ionotropic glutamate receptor C-terminal" evidence="10">
    <location>
        <begin position="81"/>
        <end position="341"/>
    </location>
</feature>
<comment type="subcellular location">
    <subcellularLocation>
        <location evidence="1">Cell membrane</location>
        <topology evidence="1">Multi-pass membrane protein</topology>
    </subcellularLocation>
</comment>
<sequence>FEIIQCKDGQVGALVNGRWTGRIGDLTRGVPDIAFGIVVTRLRRDVVTFSPQFHPFQYDIIYRKFDQQKWNFSFYFQPCTIEIWLCIFAASLTVILVKVLAENNLTRTTISSRYPVSNHFLNLINEFLLCWPIVLQGNLNSFTLKSMRVIFVIYTIFSMLLLISYNSKLTSLHATPTIKIPFASLDDMLQNTDFIPIISKGKKIKEMFMNNTAYANKKVLKVESDKKGIELTYSGKFAYLESLIRVKYLIHQNCSFAVAPNYISKESIALVYAKQFPYTDYFNSKILLLKQYGMLSHLFKRFIPIWESCANNPFNPTSLGQTIGLFILIMAGIFISLICGIIELIVNKFVD</sequence>
<name>T1JJ33_STRMM</name>
<feature type="transmembrane region" description="Helical" evidence="9">
    <location>
        <begin position="72"/>
        <end position="96"/>
    </location>
</feature>
<dbReference type="HOGENOM" id="CLU_037166_0_0_1"/>
<comment type="similarity">
    <text evidence="2">Belongs to the glutamate-gated ion channel (TC 1.A.10.1) family.</text>
</comment>
<keyword evidence="7" id="KW-0675">Receptor</keyword>
<dbReference type="PANTHER" id="PTHR42643">
    <property type="entry name" value="IONOTROPIC RECEPTOR 20A-RELATED"/>
    <property type="match status" value="1"/>
</dbReference>
<keyword evidence="3" id="KW-1003">Cell membrane</keyword>
<evidence type="ECO:0000313" key="12">
    <source>
        <dbReference type="Proteomes" id="UP000014500"/>
    </source>
</evidence>
<evidence type="ECO:0000256" key="1">
    <source>
        <dbReference type="ARBA" id="ARBA00004651"/>
    </source>
</evidence>
<keyword evidence="4 9" id="KW-0812">Transmembrane</keyword>
<evidence type="ECO:0000256" key="4">
    <source>
        <dbReference type="ARBA" id="ARBA00022692"/>
    </source>
</evidence>
<dbReference type="EMBL" id="AFFK01019720">
    <property type="status" value="NOT_ANNOTATED_CDS"/>
    <property type="molecule type" value="Genomic_DNA"/>
</dbReference>
<dbReference type="eggNOG" id="KOG1052">
    <property type="taxonomic scope" value="Eukaryota"/>
</dbReference>
<dbReference type="InterPro" id="IPR001320">
    <property type="entry name" value="Iontro_rcpt_C"/>
</dbReference>
<organism evidence="11 12">
    <name type="scientific">Strigamia maritima</name>
    <name type="common">European centipede</name>
    <name type="synonym">Geophilus maritimus</name>
    <dbReference type="NCBI Taxonomy" id="126957"/>
    <lineage>
        <taxon>Eukaryota</taxon>
        <taxon>Metazoa</taxon>
        <taxon>Ecdysozoa</taxon>
        <taxon>Arthropoda</taxon>
        <taxon>Myriapoda</taxon>
        <taxon>Chilopoda</taxon>
        <taxon>Pleurostigmophora</taxon>
        <taxon>Geophilomorpha</taxon>
        <taxon>Linotaeniidae</taxon>
        <taxon>Strigamia</taxon>
    </lineage>
</organism>
<keyword evidence="5 9" id="KW-1133">Transmembrane helix</keyword>
<feature type="transmembrane region" description="Helical" evidence="9">
    <location>
        <begin position="116"/>
        <end position="135"/>
    </location>
</feature>
<dbReference type="GO" id="GO:0005886">
    <property type="term" value="C:plasma membrane"/>
    <property type="evidence" value="ECO:0007669"/>
    <property type="project" value="UniProtKB-SubCell"/>
</dbReference>
<evidence type="ECO:0000256" key="8">
    <source>
        <dbReference type="ARBA" id="ARBA00023180"/>
    </source>
</evidence>
<evidence type="ECO:0000256" key="2">
    <source>
        <dbReference type="ARBA" id="ARBA00008685"/>
    </source>
</evidence>
<evidence type="ECO:0000256" key="3">
    <source>
        <dbReference type="ARBA" id="ARBA00022475"/>
    </source>
</evidence>
<dbReference type="STRING" id="126957.T1JJ33"/>
<dbReference type="Proteomes" id="UP000014500">
    <property type="component" value="Unassembled WGS sequence"/>
</dbReference>
<dbReference type="EnsemblMetazoa" id="SMAR013864-RA">
    <property type="protein sequence ID" value="SMAR013864-PA"/>
    <property type="gene ID" value="SMAR013864"/>
</dbReference>
<keyword evidence="12" id="KW-1185">Reference proteome</keyword>
<proteinExistence type="inferred from homology"/>
<dbReference type="SUPFAM" id="SSF53850">
    <property type="entry name" value="Periplasmic binding protein-like II"/>
    <property type="match status" value="1"/>
</dbReference>
<evidence type="ECO:0000256" key="7">
    <source>
        <dbReference type="ARBA" id="ARBA00023170"/>
    </source>
</evidence>
<dbReference type="PhylomeDB" id="T1JJ33"/>
<feature type="transmembrane region" description="Helical" evidence="9">
    <location>
        <begin position="147"/>
        <end position="165"/>
    </location>
</feature>
<reference evidence="12" key="1">
    <citation type="submission" date="2011-05" db="EMBL/GenBank/DDBJ databases">
        <authorList>
            <person name="Richards S.R."/>
            <person name="Qu J."/>
            <person name="Jiang H."/>
            <person name="Jhangiani S.N."/>
            <person name="Agravi P."/>
            <person name="Goodspeed R."/>
            <person name="Gross S."/>
            <person name="Mandapat C."/>
            <person name="Jackson L."/>
            <person name="Mathew T."/>
            <person name="Pu L."/>
            <person name="Thornton R."/>
            <person name="Saada N."/>
            <person name="Wilczek-Boney K.B."/>
            <person name="Lee S."/>
            <person name="Kovar C."/>
            <person name="Wu Y."/>
            <person name="Scherer S.E."/>
            <person name="Worley K.C."/>
            <person name="Muzny D.M."/>
            <person name="Gibbs R."/>
        </authorList>
    </citation>
    <scope>NUCLEOTIDE SEQUENCE</scope>
    <source>
        <strain evidence="12">Brora</strain>
    </source>
</reference>
<reference evidence="11" key="2">
    <citation type="submission" date="2015-02" db="UniProtKB">
        <authorList>
            <consortium name="EnsemblMetazoa"/>
        </authorList>
    </citation>
    <scope>IDENTIFICATION</scope>
</reference>
<accession>T1JJ33</accession>
<dbReference type="GO" id="GO:0015276">
    <property type="term" value="F:ligand-gated monoatomic ion channel activity"/>
    <property type="evidence" value="ECO:0007669"/>
    <property type="project" value="InterPro"/>
</dbReference>
<evidence type="ECO:0000256" key="5">
    <source>
        <dbReference type="ARBA" id="ARBA00022989"/>
    </source>
</evidence>
<protein>
    <recommendedName>
        <fullName evidence="10">Ionotropic glutamate receptor C-terminal domain-containing protein</fullName>
    </recommendedName>
</protein>
<evidence type="ECO:0000313" key="11">
    <source>
        <dbReference type="EnsemblMetazoa" id="SMAR013864-PA"/>
    </source>
</evidence>
<keyword evidence="8" id="KW-0325">Glycoprotein</keyword>
<evidence type="ECO:0000259" key="10">
    <source>
        <dbReference type="Pfam" id="PF00060"/>
    </source>
</evidence>
<dbReference type="Gene3D" id="3.40.190.10">
    <property type="entry name" value="Periplasmic binding protein-like II"/>
    <property type="match status" value="3"/>
</dbReference>
<feature type="transmembrane region" description="Helical" evidence="9">
    <location>
        <begin position="323"/>
        <end position="346"/>
    </location>
</feature>